<protein>
    <submittedName>
        <fullName evidence="1">AlpA family phage regulatory protein</fullName>
    </submittedName>
</protein>
<gene>
    <name evidence="1" type="ORF">HQN60_01300</name>
</gene>
<dbReference type="Pfam" id="PF05930">
    <property type="entry name" value="Phage_AlpA"/>
    <property type="match status" value="1"/>
</dbReference>
<dbReference type="InterPro" id="IPR010260">
    <property type="entry name" value="AlpA"/>
</dbReference>
<organism evidence="1 2">
    <name type="scientific">Deefgea piscis</name>
    <dbReference type="NCBI Taxonomy" id="2739061"/>
    <lineage>
        <taxon>Bacteria</taxon>
        <taxon>Pseudomonadati</taxon>
        <taxon>Pseudomonadota</taxon>
        <taxon>Betaproteobacteria</taxon>
        <taxon>Neisseriales</taxon>
        <taxon>Chitinibacteraceae</taxon>
        <taxon>Deefgea</taxon>
    </lineage>
</organism>
<dbReference type="AlphaFoldDB" id="A0A6M8SPL2"/>
<keyword evidence="2" id="KW-1185">Reference proteome</keyword>
<proteinExistence type="predicted"/>
<name>A0A6M8SPL2_9NEIS</name>
<evidence type="ECO:0000313" key="2">
    <source>
        <dbReference type="Proteomes" id="UP000504844"/>
    </source>
</evidence>
<dbReference type="Gene3D" id="1.10.238.160">
    <property type="match status" value="1"/>
</dbReference>
<dbReference type="Proteomes" id="UP000504844">
    <property type="component" value="Chromosome"/>
</dbReference>
<dbReference type="SUPFAM" id="SSF46955">
    <property type="entry name" value="Putative DNA-binding domain"/>
    <property type="match status" value="1"/>
</dbReference>
<dbReference type="RefSeq" id="WP_173531990.1">
    <property type="nucleotide sequence ID" value="NZ_CP054143.1"/>
</dbReference>
<dbReference type="KEGG" id="dee:HQN60_01300"/>
<accession>A0A6M8SPL2</accession>
<dbReference type="EMBL" id="CP054143">
    <property type="protein sequence ID" value="QKJ65480.1"/>
    <property type="molecule type" value="Genomic_DNA"/>
</dbReference>
<reference evidence="1 2" key="1">
    <citation type="submission" date="2020-05" db="EMBL/GenBank/DDBJ databases">
        <title>Complete genome sequence of Deefgea sp. D17.</title>
        <authorList>
            <person name="Bae J.-W."/>
            <person name="Han J.E."/>
        </authorList>
    </citation>
    <scope>NUCLEOTIDE SEQUENCE [LARGE SCALE GENOMIC DNA]</scope>
    <source>
        <strain evidence="1 2">D17</strain>
    </source>
</reference>
<dbReference type="InterPro" id="IPR009061">
    <property type="entry name" value="DNA-bd_dom_put_sf"/>
</dbReference>
<sequence length="77" mass="8885">MMATNKLINRKRLLEIIPLSERTIFNMEQRGEFPRRIVLTSRNVAWDLAEIEGWIAERKLSGAHPLRPCFVPIVVAA</sequence>
<evidence type="ECO:0000313" key="1">
    <source>
        <dbReference type="EMBL" id="QKJ65480.1"/>
    </source>
</evidence>